<accession>A0AA36J1Y5</accession>
<name>A0AA36J1Y5_9DINO</name>
<dbReference type="EMBL" id="CAUJNA010003272">
    <property type="protein sequence ID" value="CAJ1397619.1"/>
    <property type="molecule type" value="Genomic_DNA"/>
</dbReference>
<proteinExistence type="predicted"/>
<sequence>MAAARRCATSGAGGAAAAAVLVRVTHTKRPAKGAFCPALPVTAACAAQRLAEQQQARGLALRGRVLGFTTPAVRDVGGASLCLRLEEQDAGTVGLQQGGYLLALKPIGGAGFLPAIAGVPCREGLDRFGASRLGLAECMVLARPLAEPSGAPGHLTFLHEPVLRGWIAEGSVVEVVLLARLTDFFLGLSGEISGDGSACLNAGTWLRVRISDGDRKVCVALPRSSLDAEQRMDNWLRGDIAAAAARHSGVVDAREGPGGEKVMLSEQEAG</sequence>
<evidence type="ECO:0000313" key="2">
    <source>
        <dbReference type="Proteomes" id="UP001178507"/>
    </source>
</evidence>
<dbReference type="Proteomes" id="UP001178507">
    <property type="component" value="Unassembled WGS sequence"/>
</dbReference>
<gene>
    <name evidence="1" type="ORF">EVOR1521_LOCUS21596</name>
</gene>
<dbReference type="AlphaFoldDB" id="A0AA36J1Y5"/>
<keyword evidence="2" id="KW-1185">Reference proteome</keyword>
<evidence type="ECO:0000313" key="1">
    <source>
        <dbReference type="EMBL" id="CAJ1397619.1"/>
    </source>
</evidence>
<organism evidence="1 2">
    <name type="scientific">Effrenium voratum</name>
    <dbReference type="NCBI Taxonomy" id="2562239"/>
    <lineage>
        <taxon>Eukaryota</taxon>
        <taxon>Sar</taxon>
        <taxon>Alveolata</taxon>
        <taxon>Dinophyceae</taxon>
        <taxon>Suessiales</taxon>
        <taxon>Symbiodiniaceae</taxon>
        <taxon>Effrenium</taxon>
    </lineage>
</organism>
<comment type="caution">
    <text evidence="1">The sequence shown here is derived from an EMBL/GenBank/DDBJ whole genome shotgun (WGS) entry which is preliminary data.</text>
</comment>
<protein>
    <submittedName>
        <fullName evidence="1">Uncharacterized protein</fullName>
    </submittedName>
</protein>
<reference evidence="1" key="1">
    <citation type="submission" date="2023-08" db="EMBL/GenBank/DDBJ databases">
        <authorList>
            <person name="Chen Y."/>
            <person name="Shah S."/>
            <person name="Dougan E. K."/>
            <person name="Thang M."/>
            <person name="Chan C."/>
        </authorList>
    </citation>
    <scope>NUCLEOTIDE SEQUENCE</scope>
</reference>